<evidence type="ECO:0000313" key="2">
    <source>
        <dbReference type="EMBL" id="KAK7691228.1"/>
    </source>
</evidence>
<dbReference type="EMBL" id="JASBNA010000006">
    <property type="protein sequence ID" value="KAK7691228.1"/>
    <property type="molecule type" value="Genomic_DNA"/>
</dbReference>
<dbReference type="Gene3D" id="3.80.10.10">
    <property type="entry name" value="Ribonuclease Inhibitor"/>
    <property type="match status" value="1"/>
</dbReference>
<evidence type="ECO:0000313" key="3">
    <source>
        <dbReference type="Proteomes" id="UP001385951"/>
    </source>
</evidence>
<sequence>MAIPAHLPPEIIDRIIDHIFDDILTLMSCTLVCKAWKPASRYHLFRDVSLGGFRGPKLENLPALLEHIESFCAESETLEIRGWIMTIDMLALVLDRMPRLVGLQLNCVQLRFESNATLRRRKRHTSLQELISVRPSFKRVDDFESDAPAWAMHTLFNLFPNLRILQIHDADGQGTYGALPETLALETFVIDRTGHLGINLLAALQKTASRESLRRVDLGWVIHEEQYATLQNMHITMKTNLRSVRLGFDHRWWGTDSEGTAAILRGLFRDLPQLEDLSLLLPLCKFDTDFHVVRTYLSSFDSLPLTMRTLTLELRWPLFESFEEHAGVYQRYQIWEQVQSFALGFPDLQWVHCLRLGMTRLSTTPETLPYESQQRIRECMSQLNAKKMLRF</sequence>
<dbReference type="InterPro" id="IPR032675">
    <property type="entry name" value="LRR_dom_sf"/>
</dbReference>
<reference evidence="2 3" key="1">
    <citation type="submission" date="2022-09" db="EMBL/GenBank/DDBJ databases">
        <authorList>
            <person name="Palmer J.M."/>
        </authorList>
    </citation>
    <scope>NUCLEOTIDE SEQUENCE [LARGE SCALE GENOMIC DNA]</scope>
    <source>
        <strain evidence="2 3">DSM 7382</strain>
    </source>
</reference>
<comment type="caution">
    <text evidence="2">The sequence shown here is derived from an EMBL/GenBank/DDBJ whole genome shotgun (WGS) entry which is preliminary data.</text>
</comment>
<gene>
    <name evidence="2" type="ORF">QCA50_006331</name>
    <name evidence="1" type="ORF">QCA50_017289</name>
</gene>
<name>A0AAW0GCQ8_9APHY</name>
<dbReference type="Proteomes" id="UP001385951">
    <property type="component" value="Unassembled WGS sequence"/>
</dbReference>
<dbReference type="AlphaFoldDB" id="A0AAW0GCQ8"/>
<dbReference type="EMBL" id="JASBNA010000057">
    <property type="protein sequence ID" value="KAK7679579.1"/>
    <property type="molecule type" value="Genomic_DNA"/>
</dbReference>
<accession>A0AAW0GCQ8</accession>
<evidence type="ECO:0000313" key="1">
    <source>
        <dbReference type="EMBL" id="KAK7679579.1"/>
    </source>
</evidence>
<dbReference type="SUPFAM" id="SSF52047">
    <property type="entry name" value="RNI-like"/>
    <property type="match status" value="1"/>
</dbReference>
<keyword evidence="3" id="KW-1185">Reference proteome</keyword>
<evidence type="ECO:0008006" key="4">
    <source>
        <dbReference type="Google" id="ProtNLM"/>
    </source>
</evidence>
<proteinExistence type="predicted"/>
<protein>
    <recommendedName>
        <fullName evidence="4">F-box domain-containing protein</fullName>
    </recommendedName>
</protein>
<organism evidence="2 3">
    <name type="scientific">Cerrena zonata</name>
    <dbReference type="NCBI Taxonomy" id="2478898"/>
    <lineage>
        <taxon>Eukaryota</taxon>
        <taxon>Fungi</taxon>
        <taxon>Dikarya</taxon>
        <taxon>Basidiomycota</taxon>
        <taxon>Agaricomycotina</taxon>
        <taxon>Agaricomycetes</taxon>
        <taxon>Polyporales</taxon>
        <taxon>Cerrenaceae</taxon>
        <taxon>Cerrena</taxon>
    </lineage>
</organism>